<dbReference type="InterPro" id="IPR025949">
    <property type="entry name" value="PapC-like_C"/>
</dbReference>
<feature type="chain" id="PRO_5015870902" evidence="9">
    <location>
        <begin position="21"/>
        <end position="824"/>
    </location>
</feature>
<keyword evidence="6 9" id="KW-0732">Signal</keyword>
<gene>
    <name evidence="12" type="ORF">C7431_11086</name>
</gene>
<evidence type="ECO:0000256" key="6">
    <source>
        <dbReference type="ARBA" id="ARBA00022729"/>
    </source>
</evidence>
<dbReference type="GO" id="GO:0009279">
    <property type="term" value="C:cell outer membrane"/>
    <property type="evidence" value="ECO:0007669"/>
    <property type="project" value="UniProtKB-SubCell"/>
</dbReference>
<dbReference type="OrthoDB" id="6554712at2"/>
<dbReference type="EMBL" id="QGHF01000010">
    <property type="protein sequence ID" value="PWK94590.1"/>
    <property type="molecule type" value="Genomic_DNA"/>
</dbReference>
<dbReference type="PANTHER" id="PTHR30451:SF9">
    <property type="entry name" value="F1 CAPSULE-ANCHORING PROTEIN"/>
    <property type="match status" value="1"/>
</dbReference>
<dbReference type="InterPro" id="IPR043142">
    <property type="entry name" value="PapC-like_C_sf"/>
</dbReference>
<proteinExistence type="inferred from homology"/>
<dbReference type="FunFam" id="2.60.40.2610:FF:000001">
    <property type="entry name" value="Outer membrane fimbrial usher protein"/>
    <property type="match status" value="1"/>
</dbReference>
<evidence type="ECO:0000256" key="9">
    <source>
        <dbReference type="SAM" id="SignalP"/>
    </source>
</evidence>
<dbReference type="InterPro" id="IPR042186">
    <property type="entry name" value="FimD_plug_dom"/>
</dbReference>
<dbReference type="InterPro" id="IPR025885">
    <property type="entry name" value="PapC_N"/>
</dbReference>
<comment type="similarity">
    <text evidence="2">Belongs to the fimbrial export usher family.</text>
</comment>
<dbReference type="InterPro" id="IPR000015">
    <property type="entry name" value="Fimb_usher"/>
</dbReference>
<evidence type="ECO:0000313" key="12">
    <source>
        <dbReference type="EMBL" id="PWK94590.1"/>
    </source>
</evidence>
<comment type="subcellular location">
    <subcellularLocation>
        <location evidence="1">Cell outer membrane</location>
        <topology evidence="1">Multi-pass membrane protein</topology>
    </subcellularLocation>
</comment>
<dbReference type="STRING" id="574096.HA38_12080"/>
<evidence type="ECO:0000256" key="7">
    <source>
        <dbReference type="ARBA" id="ARBA00023136"/>
    </source>
</evidence>
<keyword evidence="3" id="KW-0813">Transport</keyword>
<protein>
    <submittedName>
        <fullName evidence="12">Outer membrane usher protein</fullName>
    </submittedName>
</protein>
<keyword evidence="8" id="KW-0998">Cell outer membrane</keyword>
<dbReference type="Pfam" id="PF13953">
    <property type="entry name" value="PapC_C"/>
    <property type="match status" value="1"/>
</dbReference>
<dbReference type="Pfam" id="PF00577">
    <property type="entry name" value="Usher"/>
    <property type="match status" value="1"/>
</dbReference>
<dbReference type="PANTHER" id="PTHR30451">
    <property type="entry name" value="OUTER MEMBRANE USHER PROTEIN"/>
    <property type="match status" value="1"/>
</dbReference>
<evidence type="ECO:0000259" key="10">
    <source>
        <dbReference type="Pfam" id="PF13953"/>
    </source>
</evidence>
<evidence type="ECO:0000256" key="8">
    <source>
        <dbReference type="ARBA" id="ARBA00023237"/>
    </source>
</evidence>
<dbReference type="Gene3D" id="3.10.20.410">
    <property type="match status" value="1"/>
</dbReference>
<evidence type="ECO:0000256" key="1">
    <source>
        <dbReference type="ARBA" id="ARBA00004571"/>
    </source>
</evidence>
<feature type="domain" description="PapC N-terminal" evidence="11">
    <location>
        <begin position="25"/>
        <end position="166"/>
    </location>
</feature>
<evidence type="ECO:0000256" key="2">
    <source>
        <dbReference type="ARBA" id="ARBA00008064"/>
    </source>
</evidence>
<name>A0A2V2B798_9GAMM</name>
<evidence type="ECO:0000313" key="13">
    <source>
        <dbReference type="Proteomes" id="UP000245981"/>
    </source>
</evidence>
<reference evidence="12 13" key="1">
    <citation type="submission" date="2018-05" db="EMBL/GenBank/DDBJ databases">
        <title>Genomic Encyclopedia of Type Strains, Phase IV (KMG-V): Genome sequencing to study the core and pangenomes of soil and plant-associated prokaryotes.</title>
        <authorList>
            <person name="Whitman W."/>
        </authorList>
    </citation>
    <scope>NUCLEOTIDE SEQUENCE [LARGE SCALE GENOMIC DNA]</scope>
    <source>
        <strain evidence="12 13">PNA 200-10</strain>
    </source>
</reference>
<keyword evidence="4" id="KW-1134">Transmembrane beta strand</keyword>
<dbReference type="GO" id="GO:0015473">
    <property type="term" value="F:fimbrial usher porin activity"/>
    <property type="evidence" value="ECO:0007669"/>
    <property type="project" value="InterPro"/>
</dbReference>
<dbReference type="Gene3D" id="2.60.40.3110">
    <property type="match status" value="1"/>
</dbReference>
<organism evidence="12 13">
    <name type="scientific">Pantoea allii</name>
    <dbReference type="NCBI Taxonomy" id="574096"/>
    <lineage>
        <taxon>Bacteria</taxon>
        <taxon>Pseudomonadati</taxon>
        <taxon>Pseudomonadota</taxon>
        <taxon>Gammaproteobacteria</taxon>
        <taxon>Enterobacterales</taxon>
        <taxon>Erwiniaceae</taxon>
        <taxon>Pantoea</taxon>
    </lineage>
</organism>
<dbReference type="Proteomes" id="UP000245981">
    <property type="component" value="Unassembled WGS sequence"/>
</dbReference>
<feature type="domain" description="PapC-like C-terminal" evidence="10">
    <location>
        <begin position="736"/>
        <end position="798"/>
    </location>
</feature>
<evidence type="ECO:0000256" key="5">
    <source>
        <dbReference type="ARBA" id="ARBA00022692"/>
    </source>
</evidence>
<feature type="signal peptide" evidence="9">
    <location>
        <begin position="1"/>
        <end position="20"/>
    </location>
</feature>
<dbReference type="InterPro" id="IPR037224">
    <property type="entry name" value="PapC_N_sf"/>
</dbReference>
<sequence length="824" mass="86758">MRRTAFIAALPVACFTSGTAAQQYHFDASLLDGAAKNADVSLFEQGLQQPGTYRMDVLLNGEQVDSQDITLRLVKAPSGDSLQPCLSVAQLLRWGVNTAAWPALAEGGKTCARLSAIPQARVTADVAALELRLDIPQAALRPHYGGLAPEALWDNGITAFRMNYSAGTSRTDGQPGGPAETSWAQLQPGINAGPWRVRSSLSWQSGERWQRSYAWAERGLVKIKSRLTLGERTTSGDVFDGVPFSGAMLATDENMIPADERGYTPAVRGVARTQARIEIRQHGYLIRMLQVAPGPFSIEDLPAGQGGEDLQVTVYEADGNNQFFTVPWQTPAIALHEGYHKYSIAAGRYRPSEAGVAPAPFAQATLMYGLPRGLTLYGGLQEAADYSAASLGLGSSLGRWGAVSADATAARARTPYDGAQGGAAWRVRYSSRLGDTTGLALSSVQYASPGYRSMSDSLDRWRRDGNGPMGYAQRSVRGRSVLQVSQSLGAAGGLGLNVTRTDWRGDGGPDYGYGASWSASLYGASVSLSWQQSRSGRGCRDSLLNLWLSVPLGRSTNASWSLTAPYQGVQSQEVALSGRAVNDRLDWSVRENYRSGSGSDPTGGSLHAGWAGTYGTAAAGYSYGASGRQADVSVAGGVIAHRHGVTFSQPLSDTVALVSAPGAADVAVGGWPGVSTDRRGYTAVSGLAEYQDNTVSLDPTTLPDDADVPQTDVRVVPAAGAIVMATFRTRTGARALVTLLHPDGTPVPFGAQVSVAGQAGSAGLADGSGQAFLTGLPPAGRLMVRAGSERCQADYRLPGEKGPAGLYTFSAVCRRAAQHGEEHE</sequence>
<dbReference type="Gene3D" id="2.60.40.2070">
    <property type="match status" value="1"/>
</dbReference>
<dbReference type="SUPFAM" id="SSF141729">
    <property type="entry name" value="FimD N-terminal domain-like"/>
    <property type="match status" value="1"/>
</dbReference>
<dbReference type="Pfam" id="PF13954">
    <property type="entry name" value="PapC_N"/>
    <property type="match status" value="1"/>
</dbReference>
<keyword evidence="5" id="KW-0812">Transmembrane</keyword>
<dbReference type="GO" id="GO:0009297">
    <property type="term" value="P:pilus assembly"/>
    <property type="evidence" value="ECO:0007669"/>
    <property type="project" value="InterPro"/>
</dbReference>
<comment type="caution">
    <text evidence="12">The sequence shown here is derived from an EMBL/GenBank/DDBJ whole genome shotgun (WGS) entry which is preliminary data.</text>
</comment>
<evidence type="ECO:0000256" key="3">
    <source>
        <dbReference type="ARBA" id="ARBA00022448"/>
    </source>
</evidence>
<evidence type="ECO:0000256" key="4">
    <source>
        <dbReference type="ARBA" id="ARBA00022452"/>
    </source>
</evidence>
<dbReference type="Gene3D" id="2.60.40.2610">
    <property type="entry name" value="Outer membrane usher protein FimD, plug domain"/>
    <property type="match status" value="1"/>
</dbReference>
<evidence type="ECO:0000259" key="11">
    <source>
        <dbReference type="Pfam" id="PF13954"/>
    </source>
</evidence>
<dbReference type="AlphaFoldDB" id="A0A2V2B798"/>
<keyword evidence="7" id="KW-0472">Membrane</keyword>
<dbReference type="RefSeq" id="WP_105080919.1">
    <property type="nucleotide sequence ID" value="NZ_JAKZMU010000012.1"/>
</dbReference>
<accession>A0A2V2B798</accession>